<evidence type="ECO:0000313" key="6">
    <source>
        <dbReference type="Proteomes" id="UP001589793"/>
    </source>
</evidence>
<dbReference type="InterPro" id="IPR051531">
    <property type="entry name" value="N-acetyltransferase"/>
</dbReference>
<dbReference type="Pfam" id="PF13302">
    <property type="entry name" value="Acetyltransf_3"/>
    <property type="match status" value="1"/>
</dbReference>
<dbReference type="Gene3D" id="3.40.630.30">
    <property type="match status" value="1"/>
</dbReference>
<dbReference type="PANTHER" id="PTHR43792:SF8">
    <property type="entry name" value="[RIBOSOMAL PROTEIN US5]-ALANINE N-ACETYLTRANSFERASE"/>
    <property type="match status" value="1"/>
</dbReference>
<dbReference type="Proteomes" id="UP001589793">
    <property type="component" value="Unassembled WGS sequence"/>
</dbReference>
<dbReference type="PANTHER" id="PTHR43792">
    <property type="entry name" value="GNAT FAMILY, PUTATIVE (AFU_ORTHOLOGUE AFUA_3G00765)-RELATED-RELATED"/>
    <property type="match status" value="1"/>
</dbReference>
<dbReference type="RefSeq" id="WP_376977945.1">
    <property type="nucleotide sequence ID" value="NZ_JBHLSV010000002.1"/>
</dbReference>
<evidence type="ECO:0000256" key="3">
    <source>
        <dbReference type="ARBA" id="ARBA00038502"/>
    </source>
</evidence>
<accession>A0ABV6R783</accession>
<keyword evidence="1 5" id="KW-0808">Transferase</keyword>
<evidence type="ECO:0000256" key="1">
    <source>
        <dbReference type="ARBA" id="ARBA00022679"/>
    </source>
</evidence>
<dbReference type="PROSITE" id="PS51186">
    <property type="entry name" value="GNAT"/>
    <property type="match status" value="1"/>
</dbReference>
<comment type="similarity">
    <text evidence="3">Belongs to the acetyltransferase family. RimJ subfamily.</text>
</comment>
<dbReference type="EC" id="2.3.-.-" evidence="5"/>
<organism evidence="5 6">
    <name type="scientific">Brachybacterium hainanense</name>
    <dbReference type="NCBI Taxonomy" id="1541174"/>
    <lineage>
        <taxon>Bacteria</taxon>
        <taxon>Bacillati</taxon>
        <taxon>Actinomycetota</taxon>
        <taxon>Actinomycetes</taxon>
        <taxon>Micrococcales</taxon>
        <taxon>Dermabacteraceae</taxon>
        <taxon>Brachybacterium</taxon>
    </lineage>
</organism>
<protein>
    <submittedName>
        <fullName evidence="5">GNAT family N-acetyltransferase</fullName>
        <ecNumber evidence="5">2.3.-.-</ecNumber>
    </submittedName>
</protein>
<reference evidence="5 6" key="1">
    <citation type="submission" date="2024-09" db="EMBL/GenBank/DDBJ databases">
        <authorList>
            <person name="Sun Q."/>
            <person name="Mori K."/>
        </authorList>
    </citation>
    <scope>NUCLEOTIDE SEQUENCE [LARGE SCALE GENOMIC DNA]</scope>
    <source>
        <strain evidence="5 6">CICC 10874</strain>
    </source>
</reference>
<dbReference type="InterPro" id="IPR016181">
    <property type="entry name" value="Acyl_CoA_acyltransferase"/>
</dbReference>
<keyword evidence="6" id="KW-1185">Reference proteome</keyword>
<keyword evidence="2 5" id="KW-0012">Acyltransferase</keyword>
<feature type="domain" description="N-acetyltransferase" evidence="4">
    <location>
        <begin position="12"/>
        <end position="173"/>
    </location>
</feature>
<gene>
    <name evidence="5" type="ORF">ACFFF6_02590</name>
</gene>
<dbReference type="GO" id="GO:0016746">
    <property type="term" value="F:acyltransferase activity"/>
    <property type="evidence" value="ECO:0007669"/>
    <property type="project" value="UniProtKB-KW"/>
</dbReference>
<evidence type="ECO:0000256" key="2">
    <source>
        <dbReference type="ARBA" id="ARBA00023315"/>
    </source>
</evidence>
<sequence>MSPAPAEQSPRLRLRRITRQDTDRFHAWTARPEASRYQAWGPNTREDAEEFVATALSVWEEPEQSRFIWGVAAGTDDLLLGIGELSLVSRTTAEIGYNVHVDLWGRGIGTGIGQLLVDEAFGRFPAVERVQATCDPRNIGSRTILQRLGMTYEGRLRRTMLVEDGWRDSDMFSILRPEHAAVRA</sequence>
<dbReference type="EMBL" id="JBHLSV010000002">
    <property type="protein sequence ID" value="MFC0672840.1"/>
    <property type="molecule type" value="Genomic_DNA"/>
</dbReference>
<dbReference type="InterPro" id="IPR000182">
    <property type="entry name" value="GNAT_dom"/>
</dbReference>
<evidence type="ECO:0000313" key="5">
    <source>
        <dbReference type="EMBL" id="MFC0672840.1"/>
    </source>
</evidence>
<comment type="caution">
    <text evidence="5">The sequence shown here is derived from an EMBL/GenBank/DDBJ whole genome shotgun (WGS) entry which is preliminary data.</text>
</comment>
<dbReference type="SUPFAM" id="SSF55729">
    <property type="entry name" value="Acyl-CoA N-acyltransferases (Nat)"/>
    <property type="match status" value="1"/>
</dbReference>
<name>A0ABV6R783_9MICO</name>
<proteinExistence type="inferred from homology"/>
<evidence type="ECO:0000259" key="4">
    <source>
        <dbReference type="PROSITE" id="PS51186"/>
    </source>
</evidence>